<keyword evidence="2" id="KW-1185">Reference proteome</keyword>
<comment type="caution">
    <text evidence="1">The sequence shown here is derived from an EMBL/GenBank/DDBJ whole genome shotgun (WGS) entry which is preliminary data.</text>
</comment>
<evidence type="ECO:0000313" key="2">
    <source>
        <dbReference type="Proteomes" id="UP000585272"/>
    </source>
</evidence>
<dbReference type="Proteomes" id="UP000585272">
    <property type="component" value="Unassembled WGS sequence"/>
</dbReference>
<sequence>MRQCVGVAGFYNLRVLQLGLGSEAPPTDEQTAAFDDIVTIAD</sequence>
<evidence type="ECO:0000313" key="1">
    <source>
        <dbReference type="EMBL" id="MBB4662128.1"/>
    </source>
</evidence>
<dbReference type="RefSeq" id="WP_281381499.1">
    <property type="nucleotide sequence ID" value="NZ_JACHNU010000001.1"/>
</dbReference>
<accession>A0A840IDL6</accession>
<gene>
    <name evidence="1" type="ORF">BDZ31_001701</name>
</gene>
<proteinExistence type="predicted"/>
<name>A0A840IDL6_9ACTN</name>
<dbReference type="AlphaFoldDB" id="A0A840IDL6"/>
<dbReference type="EMBL" id="JACHNU010000001">
    <property type="protein sequence ID" value="MBB4662128.1"/>
    <property type="molecule type" value="Genomic_DNA"/>
</dbReference>
<protein>
    <submittedName>
        <fullName evidence="1">Uncharacterized protein</fullName>
    </submittedName>
</protein>
<reference evidence="1 2" key="1">
    <citation type="submission" date="2020-08" db="EMBL/GenBank/DDBJ databases">
        <title>Genomic Encyclopedia of Archaeal and Bacterial Type Strains, Phase II (KMG-II): from individual species to whole genera.</title>
        <authorList>
            <person name="Goeker M."/>
        </authorList>
    </citation>
    <scope>NUCLEOTIDE SEQUENCE [LARGE SCALE GENOMIC DNA]</scope>
    <source>
        <strain evidence="1 2">DSM 23288</strain>
    </source>
</reference>
<organism evidence="1 2">
    <name type="scientific">Conexibacter arvalis</name>
    <dbReference type="NCBI Taxonomy" id="912552"/>
    <lineage>
        <taxon>Bacteria</taxon>
        <taxon>Bacillati</taxon>
        <taxon>Actinomycetota</taxon>
        <taxon>Thermoleophilia</taxon>
        <taxon>Solirubrobacterales</taxon>
        <taxon>Conexibacteraceae</taxon>
        <taxon>Conexibacter</taxon>
    </lineage>
</organism>